<evidence type="ECO:0000256" key="5">
    <source>
        <dbReference type="ARBA" id="ARBA00023136"/>
    </source>
</evidence>
<evidence type="ECO:0000256" key="6">
    <source>
        <dbReference type="SAM" id="Phobius"/>
    </source>
</evidence>
<evidence type="ECO:0000256" key="1">
    <source>
        <dbReference type="ARBA" id="ARBA00004141"/>
    </source>
</evidence>
<protein>
    <submittedName>
        <fullName evidence="7">AI-2E family transporter</fullName>
    </submittedName>
</protein>
<sequence length="344" mass="36877">MTAPTSFEIRDDRRYVLAAMILTGLALLGVLQLGLLAAFLAAVLVYELVHVVAGRLRVGRLTHRGAKLIALAALSVAFILLLTTGIMGLTSLFTDSSDNVIVLLRRMAEIVQAAKSYIPVWAHDYLPANSGEWQTQASQWLRENAGALQSLGENFGRLIVHIIVGAVIGGLAAMGDATPEPSTMPPLRGALLVRAQLLGEAFRRVVFAQVRISALNTTLTGIYLLFVLPMFGIHLPLVKTMIAVTFIAGLLPVIGNLISNTVIVVVSLGISAYAAAGSLVFLVCMHKLEYFVNARIIGARISSRAWELLVVMLVMESAFGVAGVIAAPIYYAYVKDELSARGLI</sequence>
<dbReference type="Proteomes" id="UP000468901">
    <property type="component" value="Unassembled WGS sequence"/>
</dbReference>
<feature type="transmembrane region" description="Helical" evidence="6">
    <location>
        <begin position="15"/>
        <end position="48"/>
    </location>
</feature>
<organism evidence="7 8">
    <name type="scientific">Parvibaculum sedimenti</name>
    <dbReference type="NCBI Taxonomy" id="2608632"/>
    <lineage>
        <taxon>Bacteria</taxon>
        <taxon>Pseudomonadati</taxon>
        <taxon>Pseudomonadota</taxon>
        <taxon>Alphaproteobacteria</taxon>
        <taxon>Hyphomicrobiales</taxon>
        <taxon>Parvibaculaceae</taxon>
        <taxon>Parvibaculum</taxon>
    </lineage>
</organism>
<dbReference type="AlphaFoldDB" id="A0A6N6VFA0"/>
<dbReference type="InterPro" id="IPR002549">
    <property type="entry name" value="AI-2E-like"/>
</dbReference>
<dbReference type="RefSeq" id="WP_152217166.1">
    <property type="nucleotide sequence ID" value="NZ_JBAQYD010000012.1"/>
</dbReference>
<accession>A0A6N6VFA0</accession>
<name>A0A6N6VFA0_9HYPH</name>
<evidence type="ECO:0000256" key="3">
    <source>
        <dbReference type="ARBA" id="ARBA00022692"/>
    </source>
</evidence>
<keyword evidence="4 6" id="KW-1133">Transmembrane helix</keyword>
<comment type="subcellular location">
    <subcellularLocation>
        <location evidence="1">Membrane</location>
        <topology evidence="1">Multi-pass membrane protein</topology>
    </subcellularLocation>
</comment>
<reference evidence="7 8" key="1">
    <citation type="submission" date="2019-09" db="EMBL/GenBank/DDBJ databases">
        <title>Parvibaculum sedimenti sp. nov., isolated from sediment.</title>
        <authorList>
            <person name="Wang Y."/>
        </authorList>
    </citation>
    <scope>NUCLEOTIDE SEQUENCE [LARGE SCALE GENOMIC DNA]</scope>
    <source>
        <strain evidence="7 8">HXT-9</strain>
    </source>
</reference>
<dbReference type="GO" id="GO:0016020">
    <property type="term" value="C:membrane"/>
    <property type="evidence" value="ECO:0007669"/>
    <property type="project" value="UniProtKB-SubCell"/>
</dbReference>
<keyword evidence="5 6" id="KW-0472">Membrane</keyword>
<comment type="similarity">
    <text evidence="2">Belongs to the autoinducer-2 exporter (AI-2E) (TC 2.A.86) family.</text>
</comment>
<feature type="transmembrane region" description="Helical" evidence="6">
    <location>
        <begin position="158"/>
        <end position="178"/>
    </location>
</feature>
<evidence type="ECO:0000256" key="2">
    <source>
        <dbReference type="ARBA" id="ARBA00009773"/>
    </source>
</evidence>
<feature type="transmembrane region" description="Helical" evidence="6">
    <location>
        <begin position="257"/>
        <end position="284"/>
    </location>
</feature>
<dbReference type="Pfam" id="PF01594">
    <property type="entry name" value="AI-2E_transport"/>
    <property type="match status" value="1"/>
</dbReference>
<proteinExistence type="inferred from homology"/>
<keyword evidence="3 6" id="KW-0812">Transmembrane</keyword>
<gene>
    <name evidence="7" type="ORF">F2P47_14845</name>
</gene>
<evidence type="ECO:0000256" key="4">
    <source>
        <dbReference type="ARBA" id="ARBA00022989"/>
    </source>
</evidence>
<dbReference type="EMBL" id="WESC01000015">
    <property type="protein sequence ID" value="KAB7738891.1"/>
    <property type="molecule type" value="Genomic_DNA"/>
</dbReference>
<keyword evidence="8" id="KW-1185">Reference proteome</keyword>
<evidence type="ECO:0000313" key="7">
    <source>
        <dbReference type="EMBL" id="KAB7738891.1"/>
    </source>
</evidence>
<evidence type="ECO:0000313" key="8">
    <source>
        <dbReference type="Proteomes" id="UP000468901"/>
    </source>
</evidence>
<feature type="transmembrane region" description="Helical" evidence="6">
    <location>
        <begin position="305"/>
        <end position="333"/>
    </location>
</feature>
<comment type="caution">
    <text evidence="7">The sequence shown here is derived from an EMBL/GenBank/DDBJ whole genome shotgun (WGS) entry which is preliminary data.</text>
</comment>
<feature type="transmembrane region" description="Helical" evidence="6">
    <location>
        <begin position="68"/>
        <end position="93"/>
    </location>
</feature>